<dbReference type="GO" id="GO:0032259">
    <property type="term" value="P:methylation"/>
    <property type="evidence" value="ECO:0007669"/>
    <property type="project" value="UniProtKB-KW"/>
</dbReference>
<dbReference type="PANTHER" id="PTHR35863:SF1">
    <property type="entry name" value="COBALT-PRECORRIN-5B C(1)-METHYLTRANSFERASE"/>
    <property type="match status" value="1"/>
</dbReference>
<feature type="signal peptide" evidence="5">
    <location>
        <begin position="1"/>
        <end position="33"/>
    </location>
</feature>
<evidence type="ECO:0000256" key="3">
    <source>
        <dbReference type="ARBA" id="ARBA00022679"/>
    </source>
</evidence>
<dbReference type="AlphaFoldDB" id="A0A7C2IVG0"/>
<keyword evidence="3 6" id="KW-0808">Transferase</keyword>
<reference evidence="6" key="1">
    <citation type="journal article" date="2020" name="mSystems">
        <title>Genome- and Community-Level Interaction Insights into Carbon Utilization and Element Cycling Functions of Hydrothermarchaeota in Hydrothermal Sediment.</title>
        <authorList>
            <person name="Zhou Z."/>
            <person name="Liu Y."/>
            <person name="Xu W."/>
            <person name="Pan J."/>
            <person name="Luo Z.H."/>
            <person name="Li M."/>
        </authorList>
    </citation>
    <scope>NUCLEOTIDE SEQUENCE [LARGE SCALE GENOMIC DNA]</scope>
    <source>
        <strain evidence="6">SpSt-300</strain>
    </source>
</reference>
<feature type="chain" id="PRO_5028468818" evidence="5">
    <location>
        <begin position="34"/>
        <end position="176"/>
    </location>
</feature>
<dbReference type="EMBL" id="DSMU01000095">
    <property type="protein sequence ID" value="HEL65340.1"/>
    <property type="molecule type" value="Genomic_DNA"/>
</dbReference>
<protein>
    <submittedName>
        <fullName evidence="6">Cobalt-precorrin-5B (C(1))-methyltransferase</fullName>
    </submittedName>
</protein>
<keyword evidence="1" id="KW-0169">Cobalamin biosynthesis</keyword>
<dbReference type="InterPro" id="IPR036074">
    <property type="entry name" value="CbiD_sf"/>
</dbReference>
<name>A0A7C2IVG0_9THEO</name>
<evidence type="ECO:0000256" key="5">
    <source>
        <dbReference type="SAM" id="SignalP"/>
    </source>
</evidence>
<gene>
    <name evidence="6" type="ORF">ENQ34_01475</name>
</gene>
<comment type="caution">
    <text evidence="6">The sequence shown here is derived from an EMBL/GenBank/DDBJ whole genome shotgun (WGS) entry which is preliminary data.</text>
</comment>
<sequence>MLKRLREGYTTGMCAAAAAKAAALLLFRGEAPAAVTVVTPAGRELRLPVAVAVRGEGWARCGVVKDAGDDPDVTDGLTIFAEVRPAPAGIVLRGGEGVGVVTRPGLPVPVGEPAINPVPRQVILREVAAVLPPGRGAEVTISVPGGAEVAERTFNPRLGIVGGISIMGTTGIVKQM</sequence>
<dbReference type="GO" id="GO:0009236">
    <property type="term" value="P:cobalamin biosynthetic process"/>
    <property type="evidence" value="ECO:0007669"/>
    <property type="project" value="UniProtKB-KW"/>
</dbReference>
<dbReference type="InterPro" id="IPR002748">
    <property type="entry name" value="CbiD"/>
</dbReference>
<evidence type="ECO:0000256" key="4">
    <source>
        <dbReference type="ARBA" id="ARBA00022691"/>
    </source>
</evidence>
<proteinExistence type="predicted"/>
<dbReference type="Pfam" id="PF01888">
    <property type="entry name" value="CbiD"/>
    <property type="match status" value="1"/>
</dbReference>
<evidence type="ECO:0000313" key="6">
    <source>
        <dbReference type="EMBL" id="HEL65340.1"/>
    </source>
</evidence>
<keyword evidence="4" id="KW-0949">S-adenosyl-L-methionine</keyword>
<evidence type="ECO:0000256" key="1">
    <source>
        <dbReference type="ARBA" id="ARBA00022573"/>
    </source>
</evidence>
<keyword evidence="5" id="KW-0732">Signal</keyword>
<dbReference type="GO" id="GO:0008168">
    <property type="term" value="F:methyltransferase activity"/>
    <property type="evidence" value="ECO:0007669"/>
    <property type="project" value="UniProtKB-KW"/>
</dbReference>
<dbReference type="SUPFAM" id="SSF111342">
    <property type="entry name" value="CbiD-like"/>
    <property type="match status" value="1"/>
</dbReference>
<organism evidence="6">
    <name type="scientific">Ammonifex degensii</name>
    <dbReference type="NCBI Taxonomy" id="42838"/>
    <lineage>
        <taxon>Bacteria</taxon>
        <taxon>Bacillati</taxon>
        <taxon>Bacillota</taxon>
        <taxon>Clostridia</taxon>
        <taxon>Thermoanaerobacterales</taxon>
        <taxon>Thermoanaerobacteraceae</taxon>
        <taxon>Ammonifex</taxon>
    </lineage>
</organism>
<dbReference type="Gene3D" id="3.30.2110.10">
    <property type="entry name" value="CbiD-like"/>
    <property type="match status" value="1"/>
</dbReference>
<accession>A0A7C2IVG0</accession>
<dbReference type="NCBIfam" id="TIGR00312">
    <property type="entry name" value="cbiD"/>
    <property type="match status" value="1"/>
</dbReference>
<keyword evidence="2 6" id="KW-0489">Methyltransferase</keyword>
<evidence type="ECO:0000256" key="2">
    <source>
        <dbReference type="ARBA" id="ARBA00022603"/>
    </source>
</evidence>
<dbReference type="PANTHER" id="PTHR35863">
    <property type="entry name" value="COBALT-PRECORRIN-5B C(1)-METHYLTRANSFERASE"/>
    <property type="match status" value="1"/>
</dbReference>